<dbReference type="AlphaFoldDB" id="A0A2K1ZK62"/>
<dbReference type="Pfam" id="PF11926">
    <property type="entry name" value="DUF3444"/>
    <property type="match status" value="1"/>
</dbReference>
<dbReference type="InParanoid" id="A0A2K1ZK62"/>
<dbReference type="EMBL" id="CM009297">
    <property type="protein sequence ID" value="PNT25668.1"/>
    <property type="molecule type" value="Genomic_DNA"/>
</dbReference>
<dbReference type="PANTHER" id="PTHR47374:SF6">
    <property type="entry name" value="ENDOSOME ANTIGEN-LIKE PROTEIN, PUTATIVE (DUF3444)-RELATED"/>
    <property type="match status" value="1"/>
</dbReference>
<feature type="domain" description="DUF3444" evidence="1">
    <location>
        <begin position="1"/>
        <end position="77"/>
    </location>
</feature>
<dbReference type="InterPro" id="IPR024593">
    <property type="entry name" value="DUF3444"/>
</dbReference>
<accession>A0A2K1ZK62</accession>
<name>A0A2K1ZK62_POPTR</name>
<protein>
    <recommendedName>
        <fullName evidence="1">DUF3444 domain-containing protein</fullName>
    </recommendedName>
</protein>
<evidence type="ECO:0000259" key="1">
    <source>
        <dbReference type="Pfam" id="PF11926"/>
    </source>
</evidence>
<keyword evidence="3" id="KW-1185">Reference proteome</keyword>
<proteinExistence type="predicted"/>
<dbReference type="PANTHER" id="PTHR47374">
    <property type="entry name" value="ENDOSOME ANTIGEN-LIKE PROTEIN, PUTATIVE (DUF3444)-RELATED"/>
    <property type="match status" value="1"/>
</dbReference>
<evidence type="ECO:0000313" key="3">
    <source>
        <dbReference type="Proteomes" id="UP000006729"/>
    </source>
</evidence>
<gene>
    <name evidence="2" type="ORF">POPTR_008G196300</name>
</gene>
<reference evidence="2 3" key="1">
    <citation type="journal article" date="2006" name="Science">
        <title>The genome of black cottonwood, Populus trichocarpa (Torr. &amp; Gray).</title>
        <authorList>
            <person name="Tuskan G.A."/>
            <person name="Difazio S."/>
            <person name="Jansson S."/>
            <person name="Bohlmann J."/>
            <person name="Grigoriev I."/>
            <person name="Hellsten U."/>
            <person name="Putnam N."/>
            <person name="Ralph S."/>
            <person name="Rombauts S."/>
            <person name="Salamov A."/>
            <person name="Schein J."/>
            <person name="Sterck L."/>
            <person name="Aerts A."/>
            <person name="Bhalerao R.R."/>
            <person name="Bhalerao R.P."/>
            <person name="Blaudez D."/>
            <person name="Boerjan W."/>
            <person name="Brun A."/>
            <person name="Brunner A."/>
            <person name="Busov V."/>
            <person name="Campbell M."/>
            <person name="Carlson J."/>
            <person name="Chalot M."/>
            <person name="Chapman J."/>
            <person name="Chen G.L."/>
            <person name="Cooper D."/>
            <person name="Coutinho P.M."/>
            <person name="Couturier J."/>
            <person name="Covert S."/>
            <person name="Cronk Q."/>
            <person name="Cunningham R."/>
            <person name="Davis J."/>
            <person name="Degroeve S."/>
            <person name="Dejardin A."/>
            <person name="Depamphilis C."/>
            <person name="Detter J."/>
            <person name="Dirks B."/>
            <person name="Dubchak I."/>
            <person name="Duplessis S."/>
            <person name="Ehlting J."/>
            <person name="Ellis B."/>
            <person name="Gendler K."/>
            <person name="Goodstein D."/>
            <person name="Gribskov M."/>
            <person name="Grimwood J."/>
            <person name="Groover A."/>
            <person name="Gunter L."/>
            <person name="Hamberger B."/>
            <person name="Heinze B."/>
            <person name="Helariutta Y."/>
            <person name="Henrissat B."/>
            <person name="Holligan D."/>
            <person name="Holt R."/>
            <person name="Huang W."/>
            <person name="Islam-Faridi N."/>
            <person name="Jones S."/>
            <person name="Jones-Rhoades M."/>
            <person name="Jorgensen R."/>
            <person name="Joshi C."/>
            <person name="Kangasjarvi J."/>
            <person name="Karlsson J."/>
            <person name="Kelleher C."/>
            <person name="Kirkpatrick R."/>
            <person name="Kirst M."/>
            <person name="Kohler A."/>
            <person name="Kalluri U."/>
            <person name="Larimer F."/>
            <person name="Leebens-Mack J."/>
            <person name="Leple J.C."/>
            <person name="Locascio P."/>
            <person name="Lou Y."/>
            <person name="Lucas S."/>
            <person name="Martin F."/>
            <person name="Montanini B."/>
            <person name="Napoli C."/>
            <person name="Nelson D.R."/>
            <person name="Nelson C."/>
            <person name="Nieminen K."/>
            <person name="Nilsson O."/>
            <person name="Pereda V."/>
            <person name="Peter G."/>
            <person name="Philippe R."/>
            <person name="Pilate G."/>
            <person name="Poliakov A."/>
            <person name="Razumovskaya J."/>
            <person name="Richardson P."/>
            <person name="Rinaldi C."/>
            <person name="Ritland K."/>
            <person name="Rouze P."/>
            <person name="Ryaboy D."/>
            <person name="Schmutz J."/>
            <person name="Schrader J."/>
            <person name="Segerman B."/>
            <person name="Shin H."/>
            <person name="Siddiqui A."/>
            <person name="Sterky F."/>
            <person name="Terry A."/>
            <person name="Tsai C.J."/>
            <person name="Uberbacher E."/>
            <person name="Unneberg P."/>
            <person name="Vahala J."/>
            <person name="Wall K."/>
            <person name="Wessler S."/>
            <person name="Yang G."/>
            <person name="Yin T."/>
            <person name="Douglas C."/>
            <person name="Marra M."/>
            <person name="Sandberg G."/>
            <person name="Van de Peer Y."/>
            <person name="Rokhsar D."/>
        </authorList>
    </citation>
    <scope>NUCLEOTIDE SEQUENCE [LARGE SCALE GENOMIC DNA]</scope>
    <source>
        <strain evidence="3">cv. Nisqually</strain>
    </source>
</reference>
<dbReference type="Proteomes" id="UP000006729">
    <property type="component" value="Chromosome 8"/>
</dbReference>
<sequence length="118" mass="13196">MPIYCGLLRQKMEKQSYSSTDLFSNCMTGESAGKKNENTILPGKGEVWSCTRTGPLKFKNSDLENCEYDVVEVLDQNGFQISACHGSFSVLSCLDSTINSCFWELDHPALPLHYFALN</sequence>
<organism evidence="2 3">
    <name type="scientific">Populus trichocarpa</name>
    <name type="common">Western balsam poplar</name>
    <name type="synonym">Populus balsamifera subsp. trichocarpa</name>
    <dbReference type="NCBI Taxonomy" id="3694"/>
    <lineage>
        <taxon>Eukaryota</taxon>
        <taxon>Viridiplantae</taxon>
        <taxon>Streptophyta</taxon>
        <taxon>Embryophyta</taxon>
        <taxon>Tracheophyta</taxon>
        <taxon>Spermatophyta</taxon>
        <taxon>Magnoliopsida</taxon>
        <taxon>eudicotyledons</taxon>
        <taxon>Gunneridae</taxon>
        <taxon>Pentapetalae</taxon>
        <taxon>rosids</taxon>
        <taxon>fabids</taxon>
        <taxon>Malpighiales</taxon>
        <taxon>Salicaceae</taxon>
        <taxon>Saliceae</taxon>
        <taxon>Populus</taxon>
    </lineage>
</organism>
<dbReference type="STRING" id="3694.A0A2K1ZK62"/>
<evidence type="ECO:0000313" key="2">
    <source>
        <dbReference type="EMBL" id="PNT25668.1"/>
    </source>
</evidence>